<dbReference type="RefSeq" id="WP_008870708.1">
    <property type="nucleotide sequence ID" value="NZ_ACJN02000003.1"/>
</dbReference>
<organism evidence="2 3">
    <name type="scientific">Desulfonatronospira thiodismutans ASO3-1</name>
    <dbReference type="NCBI Taxonomy" id="555779"/>
    <lineage>
        <taxon>Bacteria</taxon>
        <taxon>Pseudomonadati</taxon>
        <taxon>Thermodesulfobacteriota</taxon>
        <taxon>Desulfovibrionia</taxon>
        <taxon>Desulfovibrionales</taxon>
        <taxon>Desulfonatronovibrionaceae</taxon>
        <taxon>Desulfonatronospira</taxon>
    </lineage>
</organism>
<dbReference type="OrthoDB" id="9801454at2"/>
<evidence type="ECO:0000259" key="1">
    <source>
        <dbReference type="Pfam" id="PF02464"/>
    </source>
</evidence>
<protein>
    <submittedName>
        <fullName evidence="2">CinA domain protein</fullName>
    </submittedName>
</protein>
<dbReference type="InterPro" id="IPR008136">
    <property type="entry name" value="CinA_C"/>
</dbReference>
<evidence type="ECO:0000313" key="3">
    <source>
        <dbReference type="Proteomes" id="UP000005496"/>
    </source>
</evidence>
<proteinExistence type="predicted"/>
<dbReference type="Pfam" id="PF02464">
    <property type="entry name" value="CinA"/>
    <property type="match status" value="1"/>
</dbReference>
<dbReference type="Gene3D" id="3.90.950.20">
    <property type="entry name" value="CinA-like"/>
    <property type="match status" value="1"/>
</dbReference>
<name>D6SRN4_9BACT</name>
<evidence type="ECO:0000313" key="2">
    <source>
        <dbReference type="EMBL" id="EFI33350.1"/>
    </source>
</evidence>
<comment type="caution">
    <text evidence="2">The sequence shown here is derived from an EMBL/GenBank/DDBJ whole genome shotgun (WGS) entry which is preliminary data.</text>
</comment>
<accession>D6SRN4</accession>
<dbReference type="AlphaFoldDB" id="D6SRN4"/>
<dbReference type="eggNOG" id="COG1546">
    <property type="taxonomic scope" value="Bacteria"/>
</dbReference>
<dbReference type="NCBIfam" id="TIGR00199">
    <property type="entry name" value="PncC_domain"/>
    <property type="match status" value="1"/>
</dbReference>
<dbReference type="InterPro" id="IPR036653">
    <property type="entry name" value="CinA-like_C"/>
</dbReference>
<gene>
    <name evidence="2" type="ORF">Dthio_PD0678</name>
</gene>
<reference evidence="2" key="1">
    <citation type="submission" date="2010-05" db="EMBL/GenBank/DDBJ databases">
        <title>The draft genome of Desulfonatronospira thiodismutans ASO3-1.</title>
        <authorList>
            <consortium name="US DOE Joint Genome Institute (JGI-PGF)"/>
            <person name="Lucas S."/>
            <person name="Copeland A."/>
            <person name="Lapidus A."/>
            <person name="Cheng J.-F."/>
            <person name="Bruce D."/>
            <person name="Goodwin L."/>
            <person name="Pitluck S."/>
            <person name="Chertkov O."/>
            <person name="Brettin T."/>
            <person name="Detter J.C."/>
            <person name="Han C."/>
            <person name="Land M.L."/>
            <person name="Hauser L."/>
            <person name="Kyrpides N."/>
            <person name="Mikhailova N."/>
            <person name="Muyzer G."/>
            <person name="Woyke T."/>
        </authorList>
    </citation>
    <scope>NUCLEOTIDE SEQUENCE [LARGE SCALE GENOMIC DNA]</scope>
    <source>
        <strain evidence="2">ASO3-1</strain>
    </source>
</reference>
<sequence>MPIVQSDMSLLADILKKKSIMLATAESCTGGLIGHLITNEPGSSDWYLGGVVAYSNELKISVLNVDRELLDAYGAVSPECAEAMARGAAGLCGAGAALAVSGIAGPGGGTQDKPVGTVCFGWFVLGRTRGEKKLFQGSRKEVKMQSAEYAVQGLVDYLQDMNLEAAKR</sequence>
<dbReference type="Proteomes" id="UP000005496">
    <property type="component" value="Unassembled WGS sequence"/>
</dbReference>
<keyword evidence="3" id="KW-1185">Reference proteome</keyword>
<dbReference type="EMBL" id="ACJN02000003">
    <property type="protein sequence ID" value="EFI33350.1"/>
    <property type="molecule type" value="Genomic_DNA"/>
</dbReference>
<feature type="domain" description="CinA C-terminal" evidence="1">
    <location>
        <begin position="10"/>
        <end position="157"/>
    </location>
</feature>
<dbReference type="SUPFAM" id="SSF142433">
    <property type="entry name" value="CinA-like"/>
    <property type="match status" value="1"/>
</dbReference>